<dbReference type="InterPro" id="IPR007627">
    <property type="entry name" value="RNA_pol_sigma70_r2"/>
</dbReference>
<dbReference type="Pfam" id="PF04542">
    <property type="entry name" value="Sigma70_r2"/>
    <property type="match status" value="1"/>
</dbReference>
<dbReference type="Gene3D" id="1.10.1740.10">
    <property type="match status" value="1"/>
</dbReference>
<sequence length="78" mass="9099">MAESTNKSLSELIAEYQPRLKTFIRQRVSNKEDAEDILQDVFYQLVKTAENILNPIEQVSAWLQGGSEYDYQSWNKKT</sequence>
<reference evidence="2" key="1">
    <citation type="submission" date="2019-03" db="EMBL/GenBank/DDBJ databases">
        <title>Single cell metagenomics reveals metabolic interactions within the superorganism composed of flagellate Streblomastix strix and complex community of Bacteroidetes bacteria on its surface.</title>
        <authorList>
            <person name="Treitli S.C."/>
            <person name="Kolisko M."/>
            <person name="Husnik F."/>
            <person name="Keeling P."/>
            <person name="Hampl V."/>
        </authorList>
    </citation>
    <scope>NUCLEOTIDE SEQUENCE</scope>
    <source>
        <strain evidence="2">STM</strain>
    </source>
</reference>
<feature type="domain" description="RNA polymerase sigma-70 region 2" evidence="1">
    <location>
        <begin position="12"/>
        <end position="63"/>
    </location>
</feature>
<comment type="caution">
    <text evidence="2">The sequence shown here is derived from an EMBL/GenBank/DDBJ whole genome shotgun (WGS) entry which is preliminary data.</text>
</comment>
<dbReference type="GO" id="GO:0006352">
    <property type="term" value="P:DNA-templated transcription initiation"/>
    <property type="evidence" value="ECO:0007669"/>
    <property type="project" value="InterPro"/>
</dbReference>
<gene>
    <name evidence="2" type="ORF">EZS27_031842</name>
</gene>
<accession>A0A5J4Q7Y9</accession>
<name>A0A5J4Q7Y9_9ZZZZ</name>
<protein>
    <recommendedName>
        <fullName evidence="1">RNA polymerase sigma-70 region 2 domain-containing protein</fullName>
    </recommendedName>
</protein>
<dbReference type="GO" id="GO:0003700">
    <property type="term" value="F:DNA-binding transcription factor activity"/>
    <property type="evidence" value="ECO:0007669"/>
    <property type="project" value="InterPro"/>
</dbReference>
<dbReference type="AlphaFoldDB" id="A0A5J4Q7Y9"/>
<dbReference type="EMBL" id="SNRY01004301">
    <property type="protein sequence ID" value="KAA6318106.1"/>
    <property type="molecule type" value="Genomic_DNA"/>
</dbReference>
<proteinExistence type="predicted"/>
<evidence type="ECO:0000313" key="2">
    <source>
        <dbReference type="EMBL" id="KAA6318106.1"/>
    </source>
</evidence>
<organism evidence="2">
    <name type="scientific">termite gut metagenome</name>
    <dbReference type="NCBI Taxonomy" id="433724"/>
    <lineage>
        <taxon>unclassified sequences</taxon>
        <taxon>metagenomes</taxon>
        <taxon>organismal metagenomes</taxon>
    </lineage>
</organism>
<evidence type="ECO:0000259" key="1">
    <source>
        <dbReference type="Pfam" id="PF04542"/>
    </source>
</evidence>
<dbReference type="SUPFAM" id="SSF88946">
    <property type="entry name" value="Sigma2 domain of RNA polymerase sigma factors"/>
    <property type="match status" value="1"/>
</dbReference>
<dbReference type="InterPro" id="IPR013325">
    <property type="entry name" value="RNA_pol_sigma_r2"/>
</dbReference>